<dbReference type="EMBL" id="CP066744">
    <property type="protein sequence ID" value="QQK07519.1"/>
    <property type="molecule type" value="Genomic_DNA"/>
</dbReference>
<reference evidence="1 2" key="1">
    <citation type="journal article" date="2022" name="Int. J. Syst. Evol. Microbiol.">
        <title>Miniphocaeibacter halophilus sp. nov., an ammonium-tolerant acetate-producing bacterium isolated from a biogas system.</title>
        <authorList>
            <person name="Schnurer A."/>
            <person name="Singh A."/>
            <person name="Bi S."/>
            <person name="Qiao W."/>
            <person name="Westerholm M."/>
        </authorList>
    </citation>
    <scope>NUCLEOTIDE SEQUENCE [LARGE SCALE GENOMIC DNA]</scope>
    <source>
        <strain evidence="1 2">AMB_01</strain>
    </source>
</reference>
<organism evidence="1 2">
    <name type="scientific">Miniphocaeibacter halophilus</name>
    <dbReference type="NCBI Taxonomy" id="2931922"/>
    <lineage>
        <taxon>Bacteria</taxon>
        <taxon>Bacillati</taxon>
        <taxon>Bacillota</taxon>
        <taxon>Tissierellia</taxon>
        <taxon>Tissierellales</taxon>
        <taxon>Peptoniphilaceae</taxon>
        <taxon>Miniphocaeibacter</taxon>
    </lineage>
</organism>
<sequence length="447" mass="48598">MKTIRKKRIIDNPSLYLVLGFFSVIIIGSFLLMLPISSADGTVGNYIDCLFVSTSNVCVTGLTPVVTATHWSTFGHVVIIILIQIGGLGIMTMSTLMALILGKRITLSSRLVIKEQLSADNMKGLVKLIKYVLASTFIIELVGAALLSISFIPEYGLGKGIWYSIFHSISSFCNAGFDILGDSSLTNYNSNALVMLTIAVLIILGGLGFNVYTNITAYKFNFKKYSLHAKIVLIGTAFLIVSVAIFIFIAEYNNPGTLKGLSAKDKTIASFFQSVTLRTAGYYSIDQAALHDSSAIISILAMFIGGAPASTAGGLKITTLALLIITVINEVKGNENIVVFNKSIRFEQVFKAITVFIIFTFWVLFVSIVIIIIEPFPPLDVFYEVVSATATVGISRGITPDLANVSKLLIILTMYLGRVGMLTLLFAFSKDKKKKQYKEAYGNIILG</sequence>
<name>A0AC61MSU8_9FIRM</name>
<dbReference type="Proteomes" id="UP000595814">
    <property type="component" value="Chromosome"/>
</dbReference>
<keyword evidence="2" id="KW-1185">Reference proteome</keyword>
<evidence type="ECO:0000313" key="2">
    <source>
        <dbReference type="Proteomes" id="UP000595814"/>
    </source>
</evidence>
<evidence type="ECO:0000313" key="1">
    <source>
        <dbReference type="EMBL" id="QQK07519.1"/>
    </source>
</evidence>
<protein>
    <submittedName>
        <fullName evidence="1">Trk family potassium uptake protein</fullName>
    </submittedName>
</protein>
<gene>
    <name evidence="1" type="ORF">JFY71_09495</name>
</gene>
<accession>A0AC61MSU8</accession>
<proteinExistence type="predicted"/>